<keyword evidence="3" id="KW-0813">Transport</keyword>
<feature type="compositionally biased region" description="Low complexity" evidence="6">
    <location>
        <begin position="72"/>
        <end position="87"/>
    </location>
</feature>
<evidence type="ECO:0000256" key="5">
    <source>
        <dbReference type="ARBA" id="ARBA00023242"/>
    </source>
</evidence>
<gene>
    <name evidence="8" type="ORF">APLA_LOCUS11141</name>
</gene>
<keyword evidence="4" id="KW-0509">mRNA transport</keyword>
<evidence type="ECO:0000256" key="1">
    <source>
        <dbReference type="ARBA" id="ARBA00004123"/>
    </source>
</evidence>
<comment type="subcellular location">
    <subcellularLocation>
        <location evidence="1">Nucleus</location>
    </subcellularLocation>
</comment>
<keyword evidence="9" id="KW-1185">Reference proteome</keyword>
<dbReference type="PROSITE" id="PS50177">
    <property type="entry name" value="NTF2_DOMAIN"/>
    <property type="match status" value="1"/>
</dbReference>
<feature type="region of interest" description="Disordered" evidence="6">
    <location>
        <begin position="270"/>
        <end position="306"/>
    </location>
</feature>
<dbReference type="GO" id="GO:0003723">
    <property type="term" value="F:RNA binding"/>
    <property type="evidence" value="ECO:0007669"/>
    <property type="project" value="TreeGrafter"/>
</dbReference>
<evidence type="ECO:0000256" key="6">
    <source>
        <dbReference type="SAM" id="MobiDB-lite"/>
    </source>
</evidence>
<dbReference type="Proteomes" id="UP000494106">
    <property type="component" value="Unassembled WGS sequence"/>
</dbReference>
<dbReference type="OrthoDB" id="25872at2759"/>
<dbReference type="Gene3D" id="3.80.10.10">
    <property type="entry name" value="Ribonuclease Inhibitor"/>
    <property type="match status" value="1"/>
</dbReference>
<dbReference type="InterPro" id="IPR030217">
    <property type="entry name" value="NXF_fam"/>
</dbReference>
<evidence type="ECO:0000256" key="2">
    <source>
        <dbReference type="ARBA" id="ARBA00009285"/>
    </source>
</evidence>
<dbReference type="AlphaFoldDB" id="A0A8S1ALW4"/>
<reference evidence="8 9" key="1">
    <citation type="submission" date="2020-04" db="EMBL/GenBank/DDBJ databases">
        <authorList>
            <person name="Wallbank WR R."/>
            <person name="Pardo Diaz C."/>
            <person name="Kozak K."/>
            <person name="Martin S."/>
            <person name="Jiggins C."/>
            <person name="Moest M."/>
            <person name="Warren A I."/>
            <person name="Byers J.R.P. K."/>
            <person name="Montejo-Kovacevich G."/>
            <person name="Yen C E."/>
        </authorList>
    </citation>
    <scope>NUCLEOTIDE SEQUENCE [LARGE SCALE GENOMIC DNA]</scope>
</reference>
<proteinExistence type="inferred from homology"/>
<dbReference type="PANTHER" id="PTHR10662">
    <property type="entry name" value="NUCLEAR RNA EXPORT FACTOR"/>
    <property type="match status" value="1"/>
</dbReference>
<evidence type="ECO:0000313" key="8">
    <source>
        <dbReference type="EMBL" id="CAB3247010.1"/>
    </source>
</evidence>
<dbReference type="PROSITE" id="PS51450">
    <property type="entry name" value="LRR"/>
    <property type="match status" value="2"/>
</dbReference>
<accession>A0A8S1ALW4</accession>
<dbReference type="SUPFAM" id="SSF54427">
    <property type="entry name" value="NTF2-like"/>
    <property type="match status" value="1"/>
</dbReference>
<dbReference type="InterPro" id="IPR032675">
    <property type="entry name" value="LRR_dom_sf"/>
</dbReference>
<dbReference type="PANTHER" id="PTHR10662:SF22">
    <property type="entry name" value="NUCLEAR RNA EXPORT FACTOR 1"/>
    <property type="match status" value="1"/>
</dbReference>
<feature type="domain" description="NTF2" evidence="7">
    <location>
        <begin position="772"/>
        <end position="921"/>
    </location>
</feature>
<evidence type="ECO:0000256" key="3">
    <source>
        <dbReference type="ARBA" id="ARBA00022448"/>
    </source>
</evidence>
<dbReference type="SUPFAM" id="SSF52058">
    <property type="entry name" value="L domain-like"/>
    <property type="match status" value="1"/>
</dbReference>
<dbReference type="InterPro" id="IPR018222">
    <property type="entry name" value="Nuclear_transport_factor_2_euk"/>
</dbReference>
<dbReference type="GO" id="GO:0005634">
    <property type="term" value="C:nucleus"/>
    <property type="evidence" value="ECO:0007669"/>
    <property type="project" value="UniProtKB-SubCell"/>
</dbReference>
<evidence type="ECO:0000313" key="9">
    <source>
        <dbReference type="Proteomes" id="UP000494106"/>
    </source>
</evidence>
<dbReference type="GO" id="GO:0016973">
    <property type="term" value="P:poly(A)+ mRNA export from nucleus"/>
    <property type="evidence" value="ECO:0007669"/>
    <property type="project" value="TreeGrafter"/>
</dbReference>
<feature type="region of interest" description="Disordered" evidence="6">
    <location>
        <begin position="1"/>
        <end position="25"/>
    </location>
</feature>
<name>A0A8S1ALW4_ARCPL</name>
<evidence type="ECO:0000259" key="7">
    <source>
        <dbReference type="PROSITE" id="PS50177"/>
    </source>
</evidence>
<feature type="compositionally biased region" description="Polar residues" evidence="6">
    <location>
        <begin position="286"/>
        <end position="297"/>
    </location>
</feature>
<dbReference type="InterPro" id="IPR002075">
    <property type="entry name" value="NTF2_dom"/>
</dbReference>
<dbReference type="InterPro" id="IPR001611">
    <property type="entry name" value="Leu-rich_rpt"/>
</dbReference>
<feature type="compositionally biased region" description="Polar residues" evidence="6">
    <location>
        <begin position="345"/>
        <end position="369"/>
    </location>
</feature>
<feature type="region of interest" description="Disordered" evidence="6">
    <location>
        <begin position="324"/>
        <end position="427"/>
    </location>
</feature>
<protein>
    <recommendedName>
        <fullName evidence="7">NTF2 domain-containing protein</fullName>
    </recommendedName>
</protein>
<keyword evidence="5" id="KW-0539">Nucleus</keyword>
<dbReference type="Pfam" id="PF24048">
    <property type="entry name" value="LRR_NXF1-5"/>
    <property type="match status" value="1"/>
</dbReference>
<feature type="region of interest" description="Disordered" evidence="6">
    <location>
        <begin position="67"/>
        <end position="87"/>
    </location>
</feature>
<dbReference type="EMBL" id="CADEBC010000530">
    <property type="protein sequence ID" value="CAB3247010.1"/>
    <property type="molecule type" value="Genomic_DNA"/>
</dbReference>
<comment type="similarity">
    <text evidence="2">Belongs to the NXF family.</text>
</comment>
<dbReference type="InterPro" id="IPR057125">
    <property type="entry name" value="NXF1/2/3/5-like_LRR"/>
</dbReference>
<dbReference type="Gene3D" id="3.10.450.50">
    <property type="match status" value="1"/>
</dbReference>
<evidence type="ECO:0000256" key="4">
    <source>
        <dbReference type="ARBA" id="ARBA00022816"/>
    </source>
</evidence>
<dbReference type="Pfam" id="PF22602">
    <property type="entry name" value="NXF_NTF2"/>
    <property type="match status" value="1"/>
</dbReference>
<sequence>MHKNIATQQTRSISHQKTGSSNQQNNHSNLIQINYLTSANEPIFKDVQEDIFPINNVSNISQDNLKKSSCIPQANPNTPNQSNQQPNWLIPKTGLGPKFKPLQEVEKPQLMTNINKNIQMPRSTGAELSMLQNNERSLITLVGVQEELHSNIYQQKTLKFQMKSMQQDKVRQVKAVQQATPKKQPVVVNNFVNSSEGFRNLAATDAVQNPVTLQYPVGMQMTMDTPNKESSQNLMEMQNFKDPHGVSNVTGMQNVTGTNKVSSNMYNVTQKPVPPITPSISPKPMNPSNQQRNSINRHSGRSKNYPVDPYAVHYPKGIPRSFLVQQQQQTSSQKGHSDGPIWPSYQLNPPMSVQPPVSETHASTQSMVITSEPHGFPEPYSPSELYTDFENSNGPDFEDEESQETSSTSQKRLSAFQRLGPQTQPKKPKLTISVTVNDDQEVREVVDETEEVEEITPVHLRENIIVSTDETVMKYLKAWPWKRNVVVKKSVTARNSKTVMMLEREQMEEIYDKDTLFVQVTVKGYPSSWKKEQVLDTLMENIRGYTFIPCFIEFNLQECKFLTLRCRSALLSLHKCGFIIRKNDVELTVTIAQTELTLNQLDFVPRLVLRKRLNMCIDQESKLNLSAFTLKEDISHFIYFPLNRLINQMEIFEMHNEITWNYLTDLNLSHNRIESLDGFDLEQSASKLKHLDLSHNCLEKITLLLKIRNLPLKTIHLEGNPLCRNYIDPNQYIKAVKMMFSSVNTIDGVAVPIKGEMPKFHRNYCPEDAQVVVEKFLEVYFPLLDGDIEHRELLEAMYDTNANMTITFSYKMGFSPIYKCFRTLFAGARNLEQGNMDIIKGSKAIAKTIANWPHMEHDPVTFTVDVIYHNDSTTILRVDGVLKLTRESLADDEYLVAFSRTVVLHTRDGVEYTIQAETLYWSIPIESYARSAFTVTTLVTCNGQGTCRQSILDESIPRTNFMLFDDRRN</sequence>
<comment type="caution">
    <text evidence="8">The sequence shown here is derived from an EMBL/GenBank/DDBJ whole genome shotgun (WGS) entry which is preliminary data.</text>
</comment>
<dbReference type="InterPro" id="IPR032710">
    <property type="entry name" value="NTF2-like_dom_sf"/>
</dbReference>
<organism evidence="8 9">
    <name type="scientific">Arctia plantaginis</name>
    <name type="common">Wood tiger moth</name>
    <name type="synonym">Phalaena plantaginis</name>
    <dbReference type="NCBI Taxonomy" id="874455"/>
    <lineage>
        <taxon>Eukaryota</taxon>
        <taxon>Metazoa</taxon>
        <taxon>Ecdysozoa</taxon>
        <taxon>Arthropoda</taxon>
        <taxon>Hexapoda</taxon>
        <taxon>Insecta</taxon>
        <taxon>Pterygota</taxon>
        <taxon>Neoptera</taxon>
        <taxon>Endopterygota</taxon>
        <taxon>Lepidoptera</taxon>
        <taxon>Glossata</taxon>
        <taxon>Ditrysia</taxon>
        <taxon>Noctuoidea</taxon>
        <taxon>Erebidae</taxon>
        <taxon>Arctiinae</taxon>
        <taxon>Arctia</taxon>
    </lineage>
</organism>